<proteinExistence type="predicted"/>
<dbReference type="Ensembl" id="ENSPMRT00000019995.1">
    <property type="protein sequence ID" value="ENSPMRP00000018824.1"/>
    <property type="gene ID" value="ENSPMRG00000012309.1"/>
</dbReference>
<evidence type="ECO:0000256" key="1">
    <source>
        <dbReference type="ARBA" id="ARBA00004496"/>
    </source>
</evidence>
<dbReference type="PROSITE" id="PS00518">
    <property type="entry name" value="ZF_RING_1"/>
    <property type="match status" value="1"/>
</dbReference>
<evidence type="ECO:0000256" key="3">
    <source>
        <dbReference type="ARBA" id="ARBA00022490"/>
    </source>
</evidence>
<dbReference type="GO" id="GO:0008270">
    <property type="term" value="F:zinc ion binding"/>
    <property type="evidence" value="ECO:0007669"/>
    <property type="project" value="UniProtKB-KW"/>
</dbReference>
<evidence type="ECO:0000256" key="5">
    <source>
        <dbReference type="ARBA" id="ARBA00022771"/>
    </source>
</evidence>
<dbReference type="Proteomes" id="UP000472272">
    <property type="component" value="Chromosome 8"/>
</dbReference>
<sequence>MSGGIFSPLENLCDLDNANCHPLVCFLCHEQYEHPCLLDCYHNFCASCLRGRAIESRLTCPLCGHQSIVRGNGLPPEDRLLKFLVDSSGDCEEEVQCANCDLQSTKQDLDAMYFCNTCHQPLCSKCREETHKARMFSRHEIVSLTKRIKDIHKKCSLHEELYIMFSTEKKSMLCINCFRDMPVESRAHCIDIETAYMQGCEKLDQAVMAVKELQTSTREAIVLLKAMIEEVRNSADEEETSINSLFSSMQVNCGREGSLAALVLESQLMERLQKIVKLPHRLRPSQTSKINTEYRAEFAHCLEPLLLLAPRRSVLAPSSSSRMSGGPCSKTLLVSGCPSTCEKMSLAGSLVRKPTMHRYISTKVLLAEGGETPFTEHCRNYENMYRTLQIEIQNLKDQVQELHRDLTKHHSLIKTEIMSEILQKSLQMDVQIASEYSSVEMMRSVFEETWEETYQRVANEQEIYEAQLHDLLQLKQENSYLTTITKQIAPYVHSIAKVKERLEPR</sequence>
<keyword evidence="8" id="KW-0175">Coiled coil</keyword>
<reference evidence="11" key="3">
    <citation type="submission" date="2025-09" db="UniProtKB">
        <authorList>
            <consortium name="Ensembl"/>
        </authorList>
    </citation>
    <scope>IDENTIFICATION</scope>
</reference>
<feature type="domain" description="B box-type" evidence="10">
    <location>
        <begin position="92"/>
        <end position="144"/>
    </location>
</feature>
<dbReference type="SMART" id="SM00336">
    <property type="entry name" value="BBOX"/>
    <property type="match status" value="1"/>
</dbReference>
<feature type="domain" description="RING-type" evidence="9">
    <location>
        <begin position="25"/>
        <end position="63"/>
    </location>
</feature>
<evidence type="ECO:0000256" key="4">
    <source>
        <dbReference type="ARBA" id="ARBA00022723"/>
    </source>
</evidence>
<organism evidence="11 12">
    <name type="scientific">Podarcis muralis</name>
    <name type="common">Wall lizard</name>
    <name type="synonym">Lacerta muralis</name>
    <dbReference type="NCBI Taxonomy" id="64176"/>
    <lineage>
        <taxon>Eukaryota</taxon>
        <taxon>Metazoa</taxon>
        <taxon>Chordata</taxon>
        <taxon>Craniata</taxon>
        <taxon>Vertebrata</taxon>
        <taxon>Euteleostomi</taxon>
        <taxon>Lepidosauria</taxon>
        <taxon>Squamata</taxon>
        <taxon>Bifurcata</taxon>
        <taxon>Unidentata</taxon>
        <taxon>Episquamata</taxon>
        <taxon>Laterata</taxon>
        <taxon>Lacertibaenia</taxon>
        <taxon>Lacertidae</taxon>
        <taxon>Podarcis</taxon>
    </lineage>
</organism>
<reference evidence="11 12" key="1">
    <citation type="journal article" date="2019" name="Proc. Natl. Acad. Sci. U.S.A.">
        <title>Regulatory changes in pterin and carotenoid genes underlie balanced color polymorphisms in the wall lizard.</title>
        <authorList>
            <person name="Andrade P."/>
            <person name="Pinho C."/>
            <person name="Perez I de Lanuza G."/>
            <person name="Afonso S."/>
            <person name="Brejcha J."/>
            <person name="Rubin C.J."/>
            <person name="Wallerman O."/>
            <person name="Pereira P."/>
            <person name="Sabatino S.J."/>
            <person name="Bellati A."/>
            <person name="Pellitteri-Rosa D."/>
            <person name="Bosakova Z."/>
            <person name="Bunikis I."/>
            <person name="Carretero M.A."/>
            <person name="Feiner N."/>
            <person name="Marsik P."/>
            <person name="Pauperio F."/>
            <person name="Salvi D."/>
            <person name="Soler L."/>
            <person name="While G.M."/>
            <person name="Uller T."/>
            <person name="Font E."/>
            <person name="Andersson L."/>
            <person name="Carneiro M."/>
        </authorList>
    </citation>
    <scope>NUCLEOTIDE SEQUENCE</scope>
</reference>
<dbReference type="GO" id="GO:0030544">
    <property type="term" value="F:Hsp70 protein binding"/>
    <property type="evidence" value="ECO:0007669"/>
    <property type="project" value="InterPro"/>
</dbReference>
<evidence type="ECO:0000259" key="9">
    <source>
        <dbReference type="PROSITE" id="PS50089"/>
    </source>
</evidence>
<dbReference type="CDD" id="cd16558">
    <property type="entry name" value="RING-HC_RNF207"/>
    <property type="match status" value="1"/>
</dbReference>
<dbReference type="InterPro" id="IPR017907">
    <property type="entry name" value="Znf_RING_CS"/>
</dbReference>
<dbReference type="GO" id="GO:1901207">
    <property type="term" value="P:regulation of heart looping"/>
    <property type="evidence" value="ECO:0007669"/>
    <property type="project" value="TreeGrafter"/>
</dbReference>
<dbReference type="InterPro" id="IPR013083">
    <property type="entry name" value="Znf_RING/FYVE/PHD"/>
</dbReference>
<dbReference type="FunFam" id="3.30.40.10:FF:000478">
    <property type="entry name" value="Ring finger protein 207"/>
    <property type="match status" value="1"/>
</dbReference>
<dbReference type="PANTHER" id="PTHR22635:SF0">
    <property type="entry name" value="RING FINGER PROTEIN 207"/>
    <property type="match status" value="1"/>
</dbReference>
<protein>
    <recommendedName>
        <fullName evidence="2">RING finger protein 207</fullName>
    </recommendedName>
</protein>
<keyword evidence="6" id="KW-0862">Zinc</keyword>
<dbReference type="Gene3D" id="3.30.40.10">
    <property type="entry name" value="Zinc/RING finger domain, C3HC4 (zinc finger)"/>
    <property type="match status" value="1"/>
</dbReference>
<evidence type="ECO:0000256" key="8">
    <source>
        <dbReference type="SAM" id="Coils"/>
    </source>
</evidence>
<keyword evidence="12" id="KW-1185">Reference proteome</keyword>
<dbReference type="PROSITE" id="PS50119">
    <property type="entry name" value="ZF_BBOX"/>
    <property type="match status" value="1"/>
</dbReference>
<accession>A0A670J5G7</accession>
<feature type="coiled-coil region" evidence="8">
    <location>
        <begin position="378"/>
        <end position="412"/>
    </location>
</feature>
<keyword evidence="3" id="KW-0963">Cytoplasm</keyword>
<evidence type="ECO:0000256" key="2">
    <source>
        <dbReference type="ARBA" id="ARBA00021526"/>
    </source>
</evidence>
<reference evidence="11" key="2">
    <citation type="submission" date="2025-08" db="UniProtKB">
        <authorList>
            <consortium name="Ensembl"/>
        </authorList>
    </citation>
    <scope>IDENTIFICATION</scope>
</reference>
<comment type="subcellular location">
    <subcellularLocation>
        <location evidence="1">Cytoplasm</location>
    </subcellularLocation>
</comment>
<dbReference type="Pfam" id="PF00097">
    <property type="entry name" value="zf-C3HC4"/>
    <property type="match status" value="1"/>
</dbReference>
<name>A0A670J5G7_PODMU</name>
<dbReference type="InterPro" id="IPR001841">
    <property type="entry name" value="Znf_RING"/>
</dbReference>
<dbReference type="Gene3D" id="3.30.160.60">
    <property type="entry name" value="Classic Zinc Finger"/>
    <property type="match status" value="1"/>
</dbReference>
<dbReference type="PANTHER" id="PTHR22635">
    <property type="entry name" value="RING FINGER PROTEIN 207"/>
    <property type="match status" value="1"/>
</dbReference>
<dbReference type="InterPro" id="IPR039320">
    <property type="entry name" value="RNF207"/>
</dbReference>
<keyword evidence="4" id="KW-0479">Metal-binding</keyword>
<gene>
    <name evidence="11" type="primary">RNF207</name>
</gene>
<dbReference type="GO" id="GO:0048471">
    <property type="term" value="C:perinuclear region of cytoplasm"/>
    <property type="evidence" value="ECO:0007669"/>
    <property type="project" value="TreeGrafter"/>
</dbReference>
<dbReference type="AlphaFoldDB" id="A0A670J5G7"/>
<dbReference type="InterPro" id="IPR000315">
    <property type="entry name" value="Znf_B-box"/>
</dbReference>
<dbReference type="GO" id="GO:0055117">
    <property type="term" value="P:regulation of cardiac muscle contraction"/>
    <property type="evidence" value="ECO:0007669"/>
    <property type="project" value="TreeGrafter"/>
</dbReference>
<dbReference type="Gene3D" id="1.20.58.1540">
    <property type="entry name" value="Actin interacting protein 3, C-terminal domain"/>
    <property type="match status" value="1"/>
</dbReference>
<dbReference type="SUPFAM" id="SSF57850">
    <property type="entry name" value="RING/U-box"/>
    <property type="match status" value="1"/>
</dbReference>
<dbReference type="Pfam" id="PF00643">
    <property type="entry name" value="zf-B_box"/>
    <property type="match status" value="1"/>
</dbReference>
<dbReference type="SMART" id="SM00184">
    <property type="entry name" value="RING"/>
    <property type="match status" value="1"/>
</dbReference>
<dbReference type="GO" id="GO:0044325">
    <property type="term" value="F:transmembrane transporter binding"/>
    <property type="evidence" value="ECO:0007669"/>
    <property type="project" value="TreeGrafter"/>
</dbReference>
<dbReference type="GeneTree" id="ENSGT00510000048612"/>
<dbReference type="GO" id="GO:1905026">
    <property type="term" value="P:positive regulation of membrane repolarization during ventricular cardiac muscle cell action potential"/>
    <property type="evidence" value="ECO:0007669"/>
    <property type="project" value="UniProtKB-ARBA"/>
</dbReference>
<dbReference type="InterPro" id="IPR018957">
    <property type="entry name" value="Znf_C3HC4_RING-type"/>
</dbReference>
<evidence type="ECO:0000256" key="6">
    <source>
        <dbReference type="ARBA" id="ARBA00022833"/>
    </source>
</evidence>
<evidence type="ECO:0000313" key="11">
    <source>
        <dbReference type="Ensembl" id="ENSPMRP00000018824.1"/>
    </source>
</evidence>
<keyword evidence="5 7" id="KW-0863">Zinc-finger</keyword>
<dbReference type="PROSITE" id="PS50089">
    <property type="entry name" value="ZF_RING_2"/>
    <property type="match status" value="1"/>
</dbReference>
<evidence type="ECO:0000256" key="7">
    <source>
        <dbReference type="PROSITE-ProRule" id="PRU00024"/>
    </source>
</evidence>
<evidence type="ECO:0000313" key="12">
    <source>
        <dbReference type="Proteomes" id="UP000472272"/>
    </source>
</evidence>
<evidence type="ECO:0000259" key="10">
    <source>
        <dbReference type="PROSITE" id="PS50119"/>
    </source>
</evidence>
<dbReference type="CDD" id="cd19814">
    <property type="entry name" value="Bbox1_RNF207-like"/>
    <property type="match status" value="1"/>
</dbReference>